<evidence type="ECO:0000256" key="4">
    <source>
        <dbReference type="ARBA" id="ARBA00022692"/>
    </source>
</evidence>
<dbReference type="GO" id="GO:0016020">
    <property type="term" value="C:membrane"/>
    <property type="evidence" value="ECO:0007669"/>
    <property type="project" value="InterPro"/>
</dbReference>
<sequence>MIVLSVSIHLIAVSLYGFSLIFQFVYPSGYYPKPQTDDQTINSTDTKDFSFGWKYKYLTFWNMNFQFIIFAIHLLCDCFKVHYLPSKAIESRFTKHLFRIRDTLFHSVLFPIGWSYEITSSHAFP</sequence>
<reference evidence="18" key="1">
    <citation type="submission" date="2020-11" db="EMBL/GenBank/DDBJ databases">
        <authorList>
            <person name="Tran Van P."/>
        </authorList>
    </citation>
    <scope>NUCLEOTIDE SEQUENCE</scope>
</reference>
<dbReference type="OrthoDB" id="1898221at2759"/>
<evidence type="ECO:0000256" key="7">
    <source>
        <dbReference type="ARBA" id="ARBA00047368"/>
    </source>
</evidence>
<evidence type="ECO:0000256" key="13">
    <source>
        <dbReference type="ARBA" id="ARBA00049221"/>
    </source>
</evidence>
<comment type="similarity">
    <text evidence="3">Belongs to the AIG1 family.</text>
</comment>
<evidence type="ECO:0000256" key="12">
    <source>
        <dbReference type="ARBA" id="ARBA00048800"/>
    </source>
</evidence>
<keyword evidence="19" id="KW-1185">Reference proteome</keyword>
<comment type="catalytic activity">
    <reaction evidence="12">
        <text>9-(9Z-octadecenoyloxy)-octadecanoate + H2O = 9-hydroxy-octadecanoate + (9Z)-octadecenoate + H(+)</text>
        <dbReference type="Rhea" id="RHEA:52048"/>
        <dbReference type="ChEBI" id="CHEBI:15377"/>
        <dbReference type="ChEBI" id="CHEBI:15378"/>
        <dbReference type="ChEBI" id="CHEBI:30823"/>
        <dbReference type="ChEBI" id="CHEBI:136282"/>
        <dbReference type="ChEBI" id="CHEBI:136286"/>
    </reaction>
    <physiologicalReaction direction="left-to-right" evidence="12">
        <dbReference type="Rhea" id="RHEA:52049"/>
    </physiologicalReaction>
</comment>
<evidence type="ECO:0000313" key="18">
    <source>
        <dbReference type="EMBL" id="CAD7623920.1"/>
    </source>
</evidence>
<evidence type="ECO:0000256" key="9">
    <source>
        <dbReference type="ARBA" id="ARBA00047863"/>
    </source>
</evidence>
<comment type="subcellular location">
    <subcellularLocation>
        <location evidence="2">Endomembrane system</location>
        <topology evidence="2">Multi-pass membrane protein</topology>
    </subcellularLocation>
</comment>
<dbReference type="GO" id="GO:0012505">
    <property type="term" value="C:endomembrane system"/>
    <property type="evidence" value="ECO:0007669"/>
    <property type="project" value="UniProtKB-SubCell"/>
</dbReference>
<name>A0A7R9KJE0_9ACAR</name>
<evidence type="ECO:0000256" key="14">
    <source>
        <dbReference type="ARBA" id="ARBA00049296"/>
    </source>
</evidence>
<dbReference type="InterPro" id="IPR006838">
    <property type="entry name" value="ADTRP_AIG1"/>
</dbReference>
<feature type="transmembrane region" description="Helical" evidence="17">
    <location>
        <begin position="6"/>
        <end position="26"/>
    </location>
</feature>
<keyword evidence="5 17" id="KW-1133">Transmembrane helix</keyword>
<evidence type="ECO:0000256" key="1">
    <source>
        <dbReference type="ARBA" id="ARBA00000923"/>
    </source>
</evidence>
<evidence type="ECO:0000256" key="15">
    <source>
        <dbReference type="ARBA" id="ARBA00049322"/>
    </source>
</evidence>
<comment type="catalytic activity">
    <reaction evidence="1">
        <text>9-(9Z-hexadecenoyloxy)-octadecanoate + H2O = (9Z)-hexadecenoate + 9-hydroxy-octadecanoate + H(+)</text>
        <dbReference type="Rhea" id="RHEA:52068"/>
        <dbReference type="ChEBI" id="CHEBI:15377"/>
        <dbReference type="ChEBI" id="CHEBI:15378"/>
        <dbReference type="ChEBI" id="CHEBI:32372"/>
        <dbReference type="ChEBI" id="CHEBI:136286"/>
        <dbReference type="ChEBI" id="CHEBI:136309"/>
    </reaction>
    <physiologicalReaction direction="left-to-right" evidence="1">
        <dbReference type="Rhea" id="RHEA:52069"/>
    </physiologicalReaction>
</comment>
<comment type="catalytic activity">
    <reaction evidence="11">
        <text>12-(9Z-octadecenoyloxy)-octadecanoate + H2O = 12-hydroxyoctadecanoate + (9Z)-octadecenoate + H(+)</text>
        <dbReference type="Rhea" id="RHEA:52060"/>
        <dbReference type="ChEBI" id="CHEBI:15377"/>
        <dbReference type="ChEBI" id="CHEBI:15378"/>
        <dbReference type="ChEBI" id="CHEBI:30823"/>
        <dbReference type="ChEBI" id="CHEBI:84201"/>
        <dbReference type="ChEBI" id="CHEBI:136302"/>
    </reaction>
    <physiologicalReaction direction="left-to-right" evidence="11">
        <dbReference type="Rhea" id="RHEA:52061"/>
    </physiologicalReaction>
</comment>
<dbReference type="EMBL" id="CAJPIZ010001972">
    <property type="protein sequence ID" value="CAG2104350.1"/>
    <property type="molecule type" value="Genomic_DNA"/>
</dbReference>
<comment type="catalytic activity">
    <reaction evidence="8">
        <text>13-octadecanoyloxy-octadecanoate + H2O = 13-hydroxy-octadecanoate + octadecanoate + H(+)</text>
        <dbReference type="Rhea" id="RHEA:52084"/>
        <dbReference type="ChEBI" id="CHEBI:15377"/>
        <dbReference type="ChEBI" id="CHEBI:15378"/>
        <dbReference type="ChEBI" id="CHEBI:25629"/>
        <dbReference type="ChEBI" id="CHEBI:136304"/>
        <dbReference type="ChEBI" id="CHEBI:136335"/>
    </reaction>
    <physiologicalReaction direction="left-to-right" evidence="8">
        <dbReference type="Rhea" id="RHEA:52085"/>
    </physiologicalReaction>
</comment>
<gene>
    <name evidence="18" type="ORF">OSB1V03_LOCUS4367</name>
</gene>
<evidence type="ECO:0000256" key="17">
    <source>
        <dbReference type="SAM" id="Phobius"/>
    </source>
</evidence>
<feature type="transmembrane region" description="Helical" evidence="17">
    <location>
        <begin position="57"/>
        <end position="75"/>
    </location>
</feature>
<dbReference type="Proteomes" id="UP000759131">
    <property type="component" value="Unassembled WGS sequence"/>
</dbReference>
<comment type="catalytic activity">
    <reaction evidence="7">
        <text>12-hexadecanoyloxy-octadecanoate + H2O = 12-hydroxyoctadecanoate + hexadecanoate + H(+)</text>
        <dbReference type="Rhea" id="RHEA:52056"/>
        <dbReference type="ChEBI" id="CHEBI:7896"/>
        <dbReference type="ChEBI" id="CHEBI:15377"/>
        <dbReference type="ChEBI" id="CHEBI:15378"/>
        <dbReference type="ChEBI" id="CHEBI:83677"/>
        <dbReference type="ChEBI" id="CHEBI:84201"/>
    </reaction>
    <physiologicalReaction direction="left-to-right" evidence="7">
        <dbReference type="Rhea" id="RHEA:52057"/>
    </physiologicalReaction>
</comment>
<evidence type="ECO:0000256" key="3">
    <source>
        <dbReference type="ARBA" id="ARBA00009300"/>
    </source>
</evidence>
<protein>
    <submittedName>
        <fullName evidence="18">Uncharacterized protein</fullName>
    </submittedName>
</protein>
<evidence type="ECO:0000256" key="11">
    <source>
        <dbReference type="ARBA" id="ARBA00048701"/>
    </source>
</evidence>
<comment type="catalytic activity">
    <reaction evidence="10">
        <text>12-octadecanoyloxy-octadecanoate + H2O = 12-hydroxyoctadecanoate + octadecanoate + H(+)</text>
        <dbReference type="Rhea" id="RHEA:52080"/>
        <dbReference type="ChEBI" id="CHEBI:15377"/>
        <dbReference type="ChEBI" id="CHEBI:15378"/>
        <dbReference type="ChEBI" id="CHEBI:25629"/>
        <dbReference type="ChEBI" id="CHEBI:84201"/>
        <dbReference type="ChEBI" id="CHEBI:136330"/>
    </reaction>
    <physiologicalReaction direction="left-to-right" evidence="10">
        <dbReference type="Rhea" id="RHEA:52081"/>
    </physiologicalReaction>
</comment>
<evidence type="ECO:0000256" key="8">
    <source>
        <dbReference type="ARBA" id="ARBA00047427"/>
    </source>
</evidence>
<proteinExistence type="inferred from homology"/>
<evidence type="ECO:0000256" key="10">
    <source>
        <dbReference type="ARBA" id="ARBA00048680"/>
    </source>
</evidence>
<comment type="catalytic activity">
    <reaction evidence="13">
        <text>9-octadecanoyloxy-octadecanoate + H2O = 9-hydroxy-octadecanoate + octadecanoate + H(+)</text>
        <dbReference type="Rhea" id="RHEA:52096"/>
        <dbReference type="ChEBI" id="CHEBI:15377"/>
        <dbReference type="ChEBI" id="CHEBI:15378"/>
        <dbReference type="ChEBI" id="CHEBI:25629"/>
        <dbReference type="ChEBI" id="CHEBI:136286"/>
        <dbReference type="ChEBI" id="CHEBI:136373"/>
    </reaction>
    <physiologicalReaction direction="left-to-right" evidence="13">
        <dbReference type="Rhea" id="RHEA:52097"/>
    </physiologicalReaction>
</comment>
<organism evidence="18">
    <name type="scientific">Medioppia subpectinata</name>
    <dbReference type="NCBI Taxonomy" id="1979941"/>
    <lineage>
        <taxon>Eukaryota</taxon>
        <taxon>Metazoa</taxon>
        <taxon>Ecdysozoa</taxon>
        <taxon>Arthropoda</taxon>
        <taxon>Chelicerata</taxon>
        <taxon>Arachnida</taxon>
        <taxon>Acari</taxon>
        <taxon>Acariformes</taxon>
        <taxon>Sarcoptiformes</taxon>
        <taxon>Oribatida</taxon>
        <taxon>Brachypylina</taxon>
        <taxon>Oppioidea</taxon>
        <taxon>Oppiidae</taxon>
        <taxon>Medioppia</taxon>
    </lineage>
</organism>
<evidence type="ECO:0000256" key="16">
    <source>
        <dbReference type="ARBA" id="ARBA00049428"/>
    </source>
</evidence>
<comment type="catalytic activity">
    <reaction evidence="15">
        <text>13-(9Z-hexadecenoyloxy)-octadecanoate + H2O = 13-hydroxy-octadecanoate + (9Z)-hexadecenoate + H(+)</text>
        <dbReference type="Rhea" id="RHEA:52076"/>
        <dbReference type="ChEBI" id="CHEBI:15377"/>
        <dbReference type="ChEBI" id="CHEBI:15378"/>
        <dbReference type="ChEBI" id="CHEBI:32372"/>
        <dbReference type="ChEBI" id="CHEBI:136304"/>
        <dbReference type="ChEBI" id="CHEBI:136315"/>
    </reaction>
    <physiologicalReaction direction="left-to-right" evidence="15">
        <dbReference type="Rhea" id="RHEA:52077"/>
    </physiologicalReaction>
</comment>
<dbReference type="Pfam" id="PF04750">
    <property type="entry name" value="Far-17a_AIG1"/>
    <property type="match status" value="1"/>
</dbReference>
<comment type="catalytic activity">
    <reaction evidence="9">
        <text>9-hexadecanoyloxy-octadecanoate + H2O = 9-hydroxy-octadecanoate + hexadecanoate + H(+)</text>
        <dbReference type="Rhea" id="RHEA:52052"/>
        <dbReference type="ChEBI" id="CHEBI:7896"/>
        <dbReference type="ChEBI" id="CHEBI:15377"/>
        <dbReference type="ChEBI" id="CHEBI:15378"/>
        <dbReference type="ChEBI" id="CHEBI:83670"/>
        <dbReference type="ChEBI" id="CHEBI:136286"/>
    </reaction>
    <physiologicalReaction direction="left-to-right" evidence="9">
        <dbReference type="Rhea" id="RHEA:52053"/>
    </physiologicalReaction>
</comment>
<dbReference type="AlphaFoldDB" id="A0A7R9KJE0"/>
<accession>A0A7R9KJE0</accession>
<evidence type="ECO:0000313" key="19">
    <source>
        <dbReference type="Proteomes" id="UP000759131"/>
    </source>
</evidence>
<evidence type="ECO:0000256" key="2">
    <source>
        <dbReference type="ARBA" id="ARBA00004127"/>
    </source>
</evidence>
<dbReference type="EMBL" id="OC856547">
    <property type="protein sequence ID" value="CAD7623920.1"/>
    <property type="molecule type" value="Genomic_DNA"/>
</dbReference>
<comment type="catalytic activity">
    <reaction evidence="16">
        <text>12-(9Z-hexadecenoyloxy)-octadecanoate + H2O = 12-hydroxyoctadecanoate + (9Z)-hexadecenoate + H(+)</text>
        <dbReference type="Rhea" id="RHEA:52072"/>
        <dbReference type="ChEBI" id="CHEBI:15377"/>
        <dbReference type="ChEBI" id="CHEBI:15378"/>
        <dbReference type="ChEBI" id="CHEBI:32372"/>
        <dbReference type="ChEBI" id="CHEBI:84201"/>
        <dbReference type="ChEBI" id="CHEBI:136312"/>
    </reaction>
    <physiologicalReaction direction="left-to-right" evidence="16">
        <dbReference type="Rhea" id="RHEA:52073"/>
    </physiologicalReaction>
</comment>
<keyword evidence="4 17" id="KW-0812">Transmembrane</keyword>
<keyword evidence="6 17" id="KW-0472">Membrane</keyword>
<evidence type="ECO:0000256" key="6">
    <source>
        <dbReference type="ARBA" id="ARBA00023136"/>
    </source>
</evidence>
<evidence type="ECO:0000256" key="5">
    <source>
        <dbReference type="ARBA" id="ARBA00022989"/>
    </source>
</evidence>
<comment type="catalytic activity">
    <reaction evidence="14">
        <text>13-(9Z-octadecenoyloxy)-octadecanoate + H2O = 13-hydroxy-octadecanoate + (9Z)-octadecenoate + H(+)</text>
        <dbReference type="Rhea" id="RHEA:52064"/>
        <dbReference type="ChEBI" id="CHEBI:15377"/>
        <dbReference type="ChEBI" id="CHEBI:15378"/>
        <dbReference type="ChEBI" id="CHEBI:30823"/>
        <dbReference type="ChEBI" id="CHEBI:136303"/>
        <dbReference type="ChEBI" id="CHEBI:136304"/>
    </reaction>
    <physiologicalReaction direction="left-to-right" evidence="14">
        <dbReference type="Rhea" id="RHEA:52065"/>
    </physiologicalReaction>
</comment>